<keyword evidence="1" id="KW-0812">Transmembrane</keyword>
<dbReference type="Proteomes" id="UP000031670">
    <property type="component" value="Unassembled WGS sequence"/>
</dbReference>
<keyword evidence="1" id="KW-0472">Membrane</keyword>
<comment type="caution">
    <text evidence="2">The sequence shown here is derived from an EMBL/GenBank/DDBJ whole genome shotgun (WGS) entry which is preliminary data.</text>
</comment>
<reference evidence="2 3" key="2">
    <citation type="submission" date="2015-01" db="EMBL/GenBank/DDBJ databases">
        <authorList>
            <consortium name="NBRP consortium"/>
            <person name="Sawabe T."/>
            <person name="Meirelles P."/>
            <person name="Feng G."/>
            <person name="Sayaka M."/>
            <person name="Hattori M."/>
            <person name="Ohkuma M."/>
        </authorList>
    </citation>
    <scope>NUCLEOTIDE SEQUENCE [LARGE SCALE GENOMIC DNA]</scope>
    <source>
        <strain evidence="2 3">JCM19232</strain>
    </source>
</reference>
<evidence type="ECO:0000256" key="1">
    <source>
        <dbReference type="SAM" id="Phobius"/>
    </source>
</evidence>
<evidence type="ECO:0000313" key="3">
    <source>
        <dbReference type="Proteomes" id="UP000031670"/>
    </source>
</evidence>
<keyword evidence="1" id="KW-1133">Transmembrane helix</keyword>
<evidence type="ECO:0000313" key="2">
    <source>
        <dbReference type="EMBL" id="GAM60038.1"/>
    </source>
</evidence>
<gene>
    <name evidence="2" type="ORF">JCM19232_371</name>
</gene>
<sequence>MVLPLVGLLLAYQGITPWLILLALALQLTLGRALVQRQGVSA</sequence>
<dbReference type="EMBL" id="BBSA01000001">
    <property type="protein sequence ID" value="GAM60038.1"/>
    <property type="molecule type" value="Genomic_DNA"/>
</dbReference>
<accession>A0A0B8PA27</accession>
<proteinExistence type="predicted"/>
<feature type="transmembrane region" description="Helical" evidence="1">
    <location>
        <begin position="15"/>
        <end position="35"/>
    </location>
</feature>
<dbReference type="AlphaFoldDB" id="A0A0B8PA27"/>
<protein>
    <submittedName>
        <fullName evidence="2">Uncharacterized protein</fullName>
    </submittedName>
</protein>
<organism evidence="2 3">
    <name type="scientific">Vibrio ishigakensis</name>
    <dbReference type="NCBI Taxonomy" id="1481914"/>
    <lineage>
        <taxon>Bacteria</taxon>
        <taxon>Pseudomonadati</taxon>
        <taxon>Pseudomonadota</taxon>
        <taxon>Gammaproteobacteria</taxon>
        <taxon>Vibrionales</taxon>
        <taxon>Vibrionaceae</taxon>
        <taxon>Vibrio</taxon>
    </lineage>
</organism>
<reference evidence="2 3" key="1">
    <citation type="submission" date="2015-01" db="EMBL/GenBank/DDBJ databases">
        <title>Vibrio sp. C5 JCM 19232 whole genome shotgun sequence.</title>
        <authorList>
            <person name="Sawabe T."/>
            <person name="Meirelles P."/>
            <person name="Feng G."/>
            <person name="Sayaka M."/>
            <person name="Hattori M."/>
            <person name="Ohkuma M."/>
        </authorList>
    </citation>
    <scope>NUCLEOTIDE SEQUENCE [LARGE SCALE GENOMIC DNA]</scope>
    <source>
        <strain evidence="2 3">JCM19232</strain>
    </source>
</reference>
<name>A0A0B8PA27_9VIBR</name>